<evidence type="ECO:0000256" key="10">
    <source>
        <dbReference type="RuleBase" id="RU000394"/>
    </source>
</evidence>
<evidence type="ECO:0000313" key="15">
    <source>
        <dbReference type="Proteomes" id="UP000193411"/>
    </source>
</evidence>
<dbReference type="PROSITE" id="PS50067">
    <property type="entry name" value="KINESIN_MOTOR_2"/>
    <property type="match status" value="1"/>
</dbReference>
<organism evidence="14 15">
    <name type="scientific">Catenaria anguillulae PL171</name>
    <dbReference type="NCBI Taxonomy" id="765915"/>
    <lineage>
        <taxon>Eukaryota</taxon>
        <taxon>Fungi</taxon>
        <taxon>Fungi incertae sedis</taxon>
        <taxon>Blastocladiomycota</taxon>
        <taxon>Blastocladiomycetes</taxon>
        <taxon>Blastocladiales</taxon>
        <taxon>Catenariaceae</taxon>
        <taxon>Catenaria</taxon>
    </lineage>
</organism>
<dbReference type="Pfam" id="PF00225">
    <property type="entry name" value="Kinesin"/>
    <property type="match status" value="1"/>
</dbReference>
<dbReference type="GO" id="GO:0005524">
    <property type="term" value="F:ATP binding"/>
    <property type="evidence" value="ECO:0007669"/>
    <property type="project" value="UniProtKB-UniRule"/>
</dbReference>
<dbReference type="GO" id="GO:0016787">
    <property type="term" value="F:hydrolase activity"/>
    <property type="evidence" value="ECO:0007669"/>
    <property type="project" value="UniProtKB-KW"/>
</dbReference>
<keyword evidence="4 9" id="KW-0547">Nucleotide-binding</keyword>
<dbReference type="Gene3D" id="3.40.850.10">
    <property type="entry name" value="Kinesin motor domain"/>
    <property type="match status" value="1"/>
</dbReference>
<proteinExistence type="inferred from homology"/>
<evidence type="ECO:0000256" key="6">
    <source>
        <dbReference type="ARBA" id="ARBA00023175"/>
    </source>
</evidence>
<evidence type="ECO:0000259" key="13">
    <source>
        <dbReference type="PROSITE" id="PS50067"/>
    </source>
</evidence>
<dbReference type="SUPFAM" id="SSF52540">
    <property type="entry name" value="P-loop containing nucleoside triphosphate hydrolases"/>
    <property type="match status" value="1"/>
</dbReference>
<keyword evidence="5 9" id="KW-0067">ATP-binding</keyword>
<keyword evidence="14" id="KW-0378">Hydrolase</keyword>
<feature type="region of interest" description="Disordered" evidence="12">
    <location>
        <begin position="511"/>
        <end position="549"/>
    </location>
</feature>
<evidence type="ECO:0000256" key="5">
    <source>
        <dbReference type="ARBA" id="ARBA00022840"/>
    </source>
</evidence>
<feature type="domain" description="Kinesin motor" evidence="13">
    <location>
        <begin position="30"/>
        <end position="356"/>
    </location>
</feature>
<feature type="compositionally biased region" description="Low complexity" evidence="12">
    <location>
        <begin position="786"/>
        <end position="800"/>
    </location>
</feature>
<keyword evidence="6 9" id="KW-0505">Motor protein</keyword>
<dbReference type="FunFam" id="3.40.850.10:FF:000019">
    <property type="entry name" value="Kinesin-like protein KIN-5D"/>
    <property type="match status" value="1"/>
</dbReference>
<evidence type="ECO:0000256" key="8">
    <source>
        <dbReference type="ARBA" id="ARBA00034704"/>
    </source>
</evidence>
<dbReference type="EMBL" id="MCFL01000007">
    <property type="protein sequence ID" value="ORZ38911.1"/>
    <property type="molecule type" value="Genomic_DNA"/>
</dbReference>
<gene>
    <name evidence="14" type="ORF">BCR44DRAFT_1510757</name>
</gene>
<dbReference type="PANTHER" id="PTHR47968:SF67">
    <property type="entry name" value="KINESIN MOTOR DOMAIN-CONTAINING PROTEIN"/>
    <property type="match status" value="1"/>
</dbReference>
<dbReference type="SMART" id="SM00129">
    <property type="entry name" value="KISc"/>
    <property type="match status" value="1"/>
</dbReference>
<dbReference type="InterPro" id="IPR019821">
    <property type="entry name" value="Kinesin_motor_CS"/>
</dbReference>
<evidence type="ECO:0000256" key="9">
    <source>
        <dbReference type="PROSITE-ProRule" id="PRU00283"/>
    </source>
</evidence>
<dbReference type="PRINTS" id="PR00380">
    <property type="entry name" value="KINESINHEAVY"/>
</dbReference>
<evidence type="ECO:0000256" key="3">
    <source>
        <dbReference type="ARBA" id="ARBA00022701"/>
    </source>
</evidence>
<keyword evidence="7" id="KW-0206">Cytoskeleton</keyword>
<keyword evidence="2" id="KW-0963">Cytoplasm</keyword>
<evidence type="ECO:0000256" key="2">
    <source>
        <dbReference type="ARBA" id="ARBA00022490"/>
    </source>
</evidence>
<dbReference type="PROSITE" id="PS00411">
    <property type="entry name" value="KINESIN_MOTOR_1"/>
    <property type="match status" value="1"/>
</dbReference>
<protein>
    <recommendedName>
        <fullName evidence="10">Kinesin-like protein</fullName>
    </recommendedName>
</protein>
<feature type="binding site" evidence="9">
    <location>
        <begin position="105"/>
        <end position="112"/>
    </location>
    <ligand>
        <name>ATP</name>
        <dbReference type="ChEBI" id="CHEBI:30616"/>
    </ligand>
</feature>
<dbReference type="InterPro" id="IPR036961">
    <property type="entry name" value="Kinesin_motor_dom_sf"/>
</dbReference>
<feature type="region of interest" description="Disordered" evidence="12">
    <location>
        <begin position="718"/>
        <end position="800"/>
    </location>
</feature>
<dbReference type="InterPro" id="IPR001752">
    <property type="entry name" value="Kinesin_motor_dom"/>
</dbReference>
<dbReference type="GO" id="GO:0005874">
    <property type="term" value="C:microtubule"/>
    <property type="evidence" value="ECO:0007669"/>
    <property type="project" value="UniProtKB-KW"/>
</dbReference>
<dbReference type="PANTHER" id="PTHR47968">
    <property type="entry name" value="CENTROMERE PROTEIN E"/>
    <property type="match status" value="1"/>
</dbReference>
<feature type="compositionally biased region" description="Polar residues" evidence="12">
    <location>
        <begin position="1"/>
        <end position="17"/>
    </location>
</feature>
<dbReference type="OrthoDB" id="3176171at2759"/>
<dbReference type="InterPro" id="IPR027417">
    <property type="entry name" value="P-loop_NTPase"/>
</dbReference>
<comment type="caution">
    <text evidence="14">The sequence shown here is derived from an EMBL/GenBank/DDBJ whole genome shotgun (WGS) entry which is preliminary data.</text>
</comment>
<evidence type="ECO:0000313" key="14">
    <source>
        <dbReference type="EMBL" id="ORZ38911.1"/>
    </source>
</evidence>
<evidence type="ECO:0000256" key="11">
    <source>
        <dbReference type="SAM" id="Coils"/>
    </source>
</evidence>
<evidence type="ECO:0000256" key="1">
    <source>
        <dbReference type="ARBA" id="ARBA00004245"/>
    </source>
</evidence>
<sequence>MQPSNGNDESRTSSPTGSDPGISAAPLNQAIKIFARIRPRKANPNIRDKANEAGGLINHTKEHFGFRFDRVFDDRATQEEVFDHVAKDIIQSVLDGFNATIFAYGQTGSGKTFTITGGAERYSDRGLIPRTVQFIFKQIAQRPKYQYQIAISYLEIYNENGYDLLDDSRDAKRLEDLPKVILRESDEQQVYLQNLSCHPATNEEEALNWLFTGDTNKMIAETPSNPASSRSHCLFIISVTSREEGSDVIRKSKLHLVDLAGSERVAKTGIDGTLLKEAKSINLSLHFLEHVIVALHEKALGKRTHIPYRNSMMTSILRDSLGGNCKTCMIATIATEDHLLEESISTCRFAQRVALISNRVSVNEELDPYMIIARLKQQIQQLKAELALARGESSSDEPLPDYELARLQDMLRAYLAGDDSAVLFTDYRKVVAGFNFLRQWLKGRNEASSAGPGTDGGAMAMSVAGGADPREVAQLKQLIAQRDTEISVLIPMVNQYKAKVRALEDGRQVSSNNALAKSPIRKGQSDSVFSSSSSLASAPSVSTPNLASMPPSLTNSQVALFQQQPSEDSLPSRSSASITEAEKDALLESFKASYPPMESIEQQKAVLKERYARAKELGQSAHLLREEIKRSKDKLSCLRANFDPSTLPPSSASSCLDLIEAEEAKLREFVSQRTAQYKVQFQELKELKMEIEHLQHLLDKAKMQFNRDFTLWLQSHTSAPAAPPSASPVPARSHTPLAPIPTSFVASSPNGSVPIRHQATPTASRSAAWGTPSPNGTPAPRAKLVASPAPSAAGTSADSA</sequence>
<feature type="coiled-coil region" evidence="11">
    <location>
        <begin position="677"/>
        <end position="704"/>
    </location>
</feature>
<dbReference type="InterPro" id="IPR027640">
    <property type="entry name" value="Kinesin-like_fam"/>
</dbReference>
<dbReference type="Proteomes" id="UP000193411">
    <property type="component" value="Unassembled WGS sequence"/>
</dbReference>
<reference evidence="14 15" key="1">
    <citation type="submission" date="2016-07" db="EMBL/GenBank/DDBJ databases">
        <title>Pervasive Adenine N6-methylation of Active Genes in Fungi.</title>
        <authorList>
            <consortium name="DOE Joint Genome Institute"/>
            <person name="Mondo S.J."/>
            <person name="Dannebaum R.O."/>
            <person name="Kuo R.C."/>
            <person name="Labutti K."/>
            <person name="Haridas S."/>
            <person name="Kuo A."/>
            <person name="Salamov A."/>
            <person name="Ahrendt S.R."/>
            <person name="Lipzen A."/>
            <person name="Sullivan W."/>
            <person name="Andreopoulos W.B."/>
            <person name="Clum A."/>
            <person name="Lindquist E."/>
            <person name="Daum C."/>
            <person name="Ramamoorthy G.K."/>
            <person name="Gryganskyi A."/>
            <person name="Culley D."/>
            <person name="Magnuson J.K."/>
            <person name="James T.Y."/>
            <person name="O'Malley M.A."/>
            <person name="Stajich J.E."/>
            <person name="Spatafora J.W."/>
            <person name="Visel A."/>
            <person name="Grigoriev I.V."/>
        </authorList>
    </citation>
    <scope>NUCLEOTIDE SEQUENCE [LARGE SCALE GENOMIC DNA]</scope>
    <source>
        <strain evidence="14 15">PL171</strain>
    </source>
</reference>
<accession>A0A1Y2HYV4</accession>
<dbReference type="GO" id="GO:0008017">
    <property type="term" value="F:microtubule binding"/>
    <property type="evidence" value="ECO:0007669"/>
    <property type="project" value="InterPro"/>
</dbReference>
<name>A0A1Y2HYV4_9FUNG</name>
<dbReference type="InterPro" id="IPR056524">
    <property type="entry name" value="KIF6/9_C"/>
</dbReference>
<dbReference type="STRING" id="765915.A0A1Y2HYV4"/>
<feature type="coiled-coil region" evidence="11">
    <location>
        <begin position="597"/>
        <end position="641"/>
    </location>
</feature>
<keyword evidence="15" id="KW-1185">Reference proteome</keyword>
<dbReference type="AlphaFoldDB" id="A0A1Y2HYV4"/>
<dbReference type="GO" id="GO:0003777">
    <property type="term" value="F:microtubule motor activity"/>
    <property type="evidence" value="ECO:0007669"/>
    <property type="project" value="InterPro"/>
</dbReference>
<evidence type="ECO:0000256" key="4">
    <source>
        <dbReference type="ARBA" id="ARBA00022741"/>
    </source>
</evidence>
<dbReference type="GO" id="GO:0007010">
    <property type="term" value="P:cytoskeleton organization"/>
    <property type="evidence" value="ECO:0007669"/>
    <property type="project" value="UniProtKB-ARBA"/>
</dbReference>
<evidence type="ECO:0000256" key="12">
    <source>
        <dbReference type="SAM" id="MobiDB-lite"/>
    </source>
</evidence>
<dbReference type="Pfam" id="PF23735">
    <property type="entry name" value="KIF9"/>
    <property type="match status" value="1"/>
</dbReference>
<evidence type="ECO:0000256" key="7">
    <source>
        <dbReference type="ARBA" id="ARBA00023212"/>
    </source>
</evidence>
<keyword evidence="3 10" id="KW-0493">Microtubule</keyword>
<keyword evidence="11" id="KW-0175">Coiled coil</keyword>
<feature type="region of interest" description="Disordered" evidence="12">
    <location>
        <begin position="1"/>
        <end position="23"/>
    </location>
</feature>
<dbReference type="GO" id="GO:0007018">
    <property type="term" value="P:microtubule-based movement"/>
    <property type="evidence" value="ECO:0007669"/>
    <property type="project" value="InterPro"/>
</dbReference>
<comment type="similarity">
    <text evidence="8">Belongs to the TRAFAC class myosin-kinesin ATPase superfamily. Kinesin family. KIN-5/BimC subfamily.</text>
</comment>
<comment type="subcellular location">
    <subcellularLocation>
        <location evidence="1">Cytoplasm</location>
        <location evidence="1">Cytoskeleton</location>
    </subcellularLocation>
</comment>
<feature type="compositionally biased region" description="Low complexity" evidence="12">
    <location>
        <begin position="525"/>
        <end position="542"/>
    </location>
</feature>